<dbReference type="PANTHER" id="PTHR43566">
    <property type="entry name" value="CONSERVED PROTEIN"/>
    <property type="match status" value="1"/>
</dbReference>
<name>A0A1F6EHV8_9BACT</name>
<reference evidence="2 3" key="1">
    <citation type="journal article" date="2016" name="Nat. Commun.">
        <title>Thousands of microbial genomes shed light on interconnected biogeochemical processes in an aquifer system.</title>
        <authorList>
            <person name="Anantharaman K."/>
            <person name="Brown C.T."/>
            <person name="Hug L.A."/>
            <person name="Sharon I."/>
            <person name="Castelle C.J."/>
            <person name="Probst A.J."/>
            <person name="Thomas B.C."/>
            <person name="Singh A."/>
            <person name="Wilkins M.J."/>
            <person name="Karaoz U."/>
            <person name="Brodie E.L."/>
            <person name="Williams K.H."/>
            <person name="Hubbard S.S."/>
            <person name="Banfield J.F."/>
        </authorList>
    </citation>
    <scope>NUCLEOTIDE SEQUENCE [LARGE SCALE GENOMIC DNA]</scope>
</reference>
<sequence>MLIFRRDIESKINEHLTGKGMIIILGPRQSGKTTLGKKLIEPFGAQGAYFNCEHADVRRHFVLGEPDTLFALVADTQVVVFDEAQTIENIGKILKVFYDAHPHIKVIATGSSAFDLANKIREPLTGRAFEYMLYPLSLGEVRSVCTVTPELLDDLMIFGSYPAVVAAPTPERKREEIKNIATNYLYKDVFTFEAIRNPKAFEDLLTHLARRLGSTISTNDLSKELGITQVTVEKYIRLLEQSFVIKRVYSFARNYANELKKSYKVYFLDLGVRNALVGGLNGGAADPERGILFESFFFTELLKRDTGVPFPPKTYFWRTRDKKEIDFIRVDGRSLHAYECKLTSQTDDFKTFLKHYPEAVARVITPDDLLRGEEFH</sequence>
<comment type="caution">
    <text evidence="2">The sequence shown here is derived from an EMBL/GenBank/DDBJ whole genome shotgun (WGS) entry which is preliminary data.</text>
</comment>
<dbReference type="Pfam" id="PF13173">
    <property type="entry name" value="AAA_14"/>
    <property type="match status" value="1"/>
</dbReference>
<dbReference type="SUPFAM" id="SSF52540">
    <property type="entry name" value="P-loop containing nucleoside triphosphate hydrolases"/>
    <property type="match status" value="1"/>
</dbReference>
<evidence type="ECO:0000259" key="1">
    <source>
        <dbReference type="SMART" id="SM00382"/>
    </source>
</evidence>
<dbReference type="PANTHER" id="PTHR43566:SF1">
    <property type="entry name" value="AAA+ ATPASE DOMAIN-CONTAINING PROTEIN"/>
    <property type="match status" value="1"/>
</dbReference>
<dbReference type="InterPro" id="IPR027417">
    <property type="entry name" value="P-loop_NTPase"/>
</dbReference>
<dbReference type="InterPro" id="IPR041682">
    <property type="entry name" value="AAA_14"/>
</dbReference>
<dbReference type="InterPro" id="IPR003593">
    <property type="entry name" value="AAA+_ATPase"/>
</dbReference>
<dbReference type="AlphaFoldDB" id="A0A1F6EHV8"/>
<evidence type="ECO:0000313" key="2">
    <source>
        <dbReference type="EMBL" id="OGG73239.1"/>
    </source>
</evidence>
<organism evidence="2 3">
    <name type="scientific">Candidatus Kaiserbacteria bacterium RIFCSPLOWO2_01_FULL_53_17</name>
    <dbReference type="NCBI Taxonomy" id="1798511"/>
    <lineage>
        <taxon>Bacteria</taxon>
        <taxon>Candidatus Kaiseribacteriota</taxon>
    </lineage>
</organism>
<dbReference type="EMBL" id="MFLY01000004">
    <property type="protein sequence ID" value="OGG73239.1"/>
    <property type="molecule type" value="Genomic_DNA"/>
</dbReference>
<protein>
    <recommendedName>
        <fullName evidence="1">AAA+ ATPase domain-containing protein</fullName>
    </recommendedName>
</protein>
<dbReference type="SMART" id="SM00382">
    <property type="entry name" value="AAA"/>
    <property type="match status" value="1"/>
</dbReference>
<feature type="domain" description="AAA+ ATPase" evidence="1">
    <location>
        <begin position="18"/>
        <end position="139"/>
    </location>
</feature>
<gene>
    <name evidence="2" type="ORF">A3A38_03855</name>
</gene>
<proteinExistence type="predicted"/>
<dbReference type="Gene3D" id="3.40.50.300">
    <property type="entry name" value="P-loop containing nucleotide triphosphate hydrolases"/>
    <property type="match status" value="2"/>
</dbReference>
<dbReference type="Proteomes" id="UP000177306">
    <property type="component" value="Unassembled WGS sequence"/>
</dbReference>
<dbReference type="Pfam" id="PF13635">
    <property type="entry name" value="DUF4143"/>
    <property type="match status" value="1"/>
</dbReference>
<accession>A0A1F6EHV8</accession>
<evidence type="ECO:0000313" key="3">
    <source>
        <dbReference type="Proteomes" id="UP000177306"/>
    </source>
</evidence>
<dbReference type="InterPro" id="IPR025420">
    <property type="entry name" value="DUF4143"/>
</dbReference>